<evidence type="ECO:0000259" key="2">
    <source>
        <dbReference type="PROSITE" id="PS50042"/>
    </source>
</evidence>
<evidence type="ECO:0000259" key="3">
    <source>
        <dbReference type="PROSITE" id="PS50110"/>
    </source>
</evidence>
<dbReference type="InterPro" id="IPR000595">
    <property type="entry name" value="cNMP-bd_dom"/>
</dbReference>
<dbReference type="EMBL" id="CP093442">
    <property type="protein sequence ID" value="UOF01155.1"/>
    <property type="molecule type" value="Genomic_DNA"/>
</dbReference>
<dbReference type="PANTHER" id="PTHR24567">
    <property type="entry name" value="CRP FAMILY TRANSCRIPTIONAL REGULATORY PROTEIN"/>
    <property type="match status" value="1"/>
</dbReference>
<dbReference type="Gene3D" id="2.60.120.10">
    <property type="entry name" value="Jelly Rolls"/>
    <property type="match status" value="1"/>
</dbReference>
<keyword evidence="1" id="KW-0597">Phosphoprotein</keyword>
<dbReference type="SMART" id="SM00100">
    <property type="entry name" value="cNMP"/>
    <property type="match status" value="1"/>
</dbReference>
<protein>
    <submittedName>
        <fullName evidence="4">Cyclic nucleotide-binding domain-containing protein</fullName>
    </submittedName>
</protein>
<dbReference type="InterPro" id="IPR011006">
    <property type="entry name" value="CheY-like_superfamily"/>
</dbReference>
<keyword evidence="5" id="KW-1185">Reference proteome</keyword>
<dbReference type="RefSeq" id="WP_243537498.1">
    <property type="nucleotide sequence ID" value="NZ_CP093442.1"/>
</dbReference>
<sequence>MAELENKRVFLIVSGKPEEMQAMVSLVERSVPGATIFTAADGQEALFKSENVPPHIVILDAEVQKLSAVEVTEKLIHRKERIAVIIVSPLPDNESFVNEVVTGQVHILTRPTDEKTFLQHMTRAMNWIAHGDNSGYRMCFLTPNELLIREGEKAKCVYLVKRGELKAFRLDDSSNEVLLGMIRAGEFVGEMAYINGEDRNAHVMSLTDCELIEIPNDCLDTVLFSKPAWSKALVKTLSTRLKHSNEEKVVSNEEKG</sequence>
<dbReference type="CDD" id="cd00038">
    <property type="entry name" value="CAP_ED"/>
    <property type="match status" value="1"/>
</dbReference>
<dbReference type="SUPFAM" id="SSF52172">
    <property type="entry name" value="CheY-like"/>
    <property type="match status" value="1"/>
</dbReference>
<dbReference type="Pfam" id="PF00072">
    <property type="entry name" value="Response_reg"/>
    <property type="match status" value="1"/>
</dbReference>
<dbReference type="Pfam" id="PF00027">
    <property type="entry name" value="cNMP_binding"/>
    <property type="match status" value="1"/>
</dbReference>
<dbReference type="InterPro" id="IPR018488">
    <property type="entry name" value="cNMP-bd_CS"/>
</dbReference>
<dbReference type="Proteomes" id="UP000830116">
    <property type="component" value="Chromosome"/>
</dbReference>
<evidence type="ECO:0000256" key="1">
    <source>
        <dbReference type="PROSITE-ProRule" id="PRU00169"/>
    </source>
</evidence>
<dbReference type="PANTHER" id="PTHR24567:SF74">
    <property type="entry name" value="HTH-TYPE TRANSCRIPTIONAL REGULATOR ARCR"/>
    <property type="match status" value="1"/>
</dbReference>
<name>A0ABY4C8A6_9BACT</name>
<dbReference type="PROSITE" id="PS50042">
    <property type="entry name" value="CNMP_BINDING_3"/>
    <property type="match status" value="1"/>
</dbReference>
<accession>A0ABY4C8A6</accession>
<dbReference type="PROSITE" id="PS00888">
    <property type="entry name" value="CNMP_BINDING_1"/>
    <property type="match status" value="1"/>
</dbReference>
<evidence type="ECO:0000313" key="4">
    <source>
        <dbReference type="EMBL" id="UOF01155.1"/>
    </source>
</evidence>
<evidence type="ECO:0000313" key="5">
    <source>
        <dbReference type="Proteomes" id="UP000830116"/>
    </source>
</evidence>
<feature type="modified residue" description="4-aspartylphosphate" evidence="1">
    <location>
        <position position="60"/>
    </location>
</feature>
<dbReference type="Gene3D" id="3.40.50.2300">
    <property type="match status" value="1"/>
</dbReference>
<dbReference type="InterPro" id="IPR018490">
    <property type="entry name" value="cNMP-bd_dom_sf"/>
</dbReference>
<feature type="domain" description="Response regulatory" evidence="3">
    <location>
        <begin position="9"/>
        <end position="125"/>
    </location>
</feature>
<dbReference type="CDD" id="cd00156">
    <property type="entry name" value="REC"/>
    <property type="match status" value="1"/>
</dbReference>
<gene>
    <name evidence="4" type="ORF">MNR06_15760</name>
</gene>
<proteinExistence type="predicted"/>
<organism evidence="4 5">
    <name type="scientific">Bdellovibrio reynosensis</name>
    <dbReference type="NCBI Taxonomy" id="2835041"/>
    <lineage>
        <taxon>Bacteria</taxon>
        <taxon>Pseudomonadati</taxon>
        <taxon>Bdellovibrionota</taxon>
        <taxon>Bdellovibrionia</taxon>
        <taxon>Bdellovibrionales</taxon>
        <taxon>Pseudobdellovibrionaceae</taxon>
        <taxon>Bdellovibrio</taxon>
    </lineage>
</organism>
<dbReference type="InterPro" id="IPR050397">
    <property type="entry name" value="Env_Response_Regulators"/>
</dbReference>
<feature type="domain" description="Cyclic nucleotide-binding" evidence="2">
    <location>
        <begin position="140"/>
        <end position="223"/>
    </location>
</feature>
<dbReference type="InterPro" id="IPR001789">
    <property type="entry name" value="Sig_transdc_resp-reg_receiver"/>
</dbReference>
<dbReference type="InterPro" id="IPR014710">
    <property type="entry name" value="RmlC-like_jellyroll"/>
</dbReference>
<reference evidence="4" key="1">
    <citation type="submission" date="2022-03" db="EMBL/GenBank/DDBJ databases">
        <title>Genome Identification and Characterization of new species Bdellovibrio reynosense LBG001 sp. nov. from a Mexico soil sample.</title>
        <authorList>
            <person name="Camilli A."/>
            <person name="Ajao Y."/>
            <person name="Guo X."/>
        </authorList>
    </citation>
    <scope>NUCLEOTIDE SEQUENCE</scope>
    <source>
        <strain evidence="4">LBG001</strain>
    </source>
</reference>
<dbReference type="PROSITE" id="PS50110">
    <property type="entry name" value="RESPONSE_REGULATORY"/>
    <property type="match status" value="1"/>
</dbReference>
<dbReference type="SUPFAM" id="SSF51206">
    <property type="entry name" value="cAMP-binding domain-like"/>
    <property type="match status" value="1"/>
</dbReference>